<dbReference type="GO" id="GO:0003700">
    <property type="term" value="F:DNA-binding transcription factor activity"/>
    <property type="evidence" value="ECO:0007669"/>
    <property type="project" value="TreeGrafter"/>
</dbReference>
<dbReference type="Gene3D" id="1.10.10.60">
    <property type="entry name" value="Homeodomain-like"/>
    <property type="match status" value="1"/>
</dbReference>
<dbReference type="GO" id="GO:0000976">
    <property type="term" value="F:transcription cis-regulatory region binding"/>
    <property type="evidence" value="ECO:0007669"/>
    <property type="project" value="TreeGrafter"/>
</dbReference>
<name>A0A086XU78_9RHOB</name>
<dbReference type="EMBL" id="JFZB01000022">
    <property type="protein sequence ID" value="KFI25578.1"/>
    <property type="molecule type" value="Genomic_DNA"/>
</dbReference>
<organism evidence="6 7">
    <name type="scientific">Paenirhodobacter enshiensis</name>
    <dbReference type="NCBI Taxonomy" id="1105367"/>
    <lineage>
        <taxon>Bacteria</taxon>
        <taxon>Pseudomonadati</taxon>
        <taxon>Pseudomonadota</taxon>
        <taxon>Alphaproteobacteria</taxon>
        <taxon>Rhodobacterales</taxon>
        <taxon>Rhodobacter group</taxon>
        <taxon>Paenirhodobacter</taxon>
    </lineage>
</organism>
<evidence type="ECO:0000256" key="2">
    <source>
        <dbReference type="ARBA" id="ARBA00023125"/>
    </source>
</evidence>
<keyword evidence="3" id="KW-0804">Transcription</keyword>
<dbReference type="Proteomes" id="UP000028824">
    <property type="component" value="Unassembled WGS sequence"/>
</dbReference>
<dbReference type="AlphaFoldDB" id="A0A086XU78"/>
<dbReference type="InterPro" id="IPR036271">
    <property type="entry name" value="Tet_transcr_reg_TetR-rel_C_sf"/>
</dbReference>
<proteinExistence type="predicted"/>
<feature type="DNA-binding region" description="H-T-H motif" evidence="4">
    <location>
        <begin position="35"/>
        <end position="54"/>
    </location>
</feature>
<evidence type="ECO:0000256" key="4">
    <source>
        <dbReference type="PROSITE-ProRule" id="PRU00335"/>
    </source>
</evidence>
<dbReference type="PANTHER" id="PTHR30055:SF146">
    <property type="entry name" value="HTH-TYPE TRANSCRIPTIONAL DUAL REGULATOR CECR"/>
    <property type="match status" value="1"/>
</dbReference>
<accession>A0A086XU78</accession>
<evidence type="ECO:0000259" key="5">
    <source>
        <dbReference type="PROSITE" id="PS50977"/>
    </source>
</evidence>
<protein>
    <submittedName>
        <fullName evidence="6">TetR family transcriptional regulator</fullName>
    </submittedName>
</protein>
<keyword evidence="2 4" id="KW-0238">DNA-binding</keyword>
<dbReference type="eggNOG" id="COG1309">
    <property type="taxonomic scope" value="Bacteria"/>
</dbReference>
<dbReference type="InterPro" id="IPR039536">
    <property type="entry name" value="TetR_C_Proteobacteria"/>
</dbReference>
<keyword evidence="7" id="KW-1185">Reference proteome</keyword>
<dbReference type="SUPFAM" id="SSF46689">
    <property type="entry name" value="Homeodomain-like"/>
    <property type="match status" value="1"/>
</dbReference>
<dbReference type="STRING" id="1105367.CG50_05165"/>
<dbReference type="PROSITE" id="PS01081">
    <property type="entry name" value="HTH_TETR_1"/>
    <property type="match status" value="1"/>
</dbReference>
<dbReference type="Gene3D" id="1.10.357.10">
    <property type="entry name" value="Tetracycline Repressor, domain 2"/>
    <property type="match status" value="1"/>
</dbReference>
<feature type="domain" description="HTH tetR-type" evidence="5">
    <location>
        <begin position="12"/>
        <end position="72"/>
    </location>
</feature>
<evidence type="ECO:0000256" key="3">
    <source>
        <dbReference type="ARBA" id="ARBA00023163"/>
    </source>
</evidence>
<evidence type="ECO:0000313" key="7">
    <source>
        <dbReference type="Proteomes" id="UP000028824"/>
    </source>
</evidence>
<dbReference type="PRINTS" id="PR00455">
    <property type="entry name" value="HTHTETR"/>
</dbReference>
<dbReference type="OrthoDB" id="9816431at2"/>
<dbReference type="InterPro" id="IPR023772">
    <property type="entry name" value="DNA-bd_HTH_TetR-type_CS"/>
</dbReference>
<dbReference type="Pfam" id="PF14246">
    <property type="entry name" value="TetR_C_7"/>
    <property type="match status" value="1"/>
</dbReference>
<sequence>MAEVKGTTIRRGRKFGQVLEGARMVFLRDGYEGASVDAIAQQAGVSKATLYSYFPDKRLLFLEASKSECARQTEEAQQTLSPETPAPEMLRFVAEKIIEFISSDFGQALFRIGVAEAARFPEIGREFYQSGPMLLRERLGEYLRAAAERGELAIGDFDLAADQFASLCCADIQDRLLYGVSRRISKAEAKRVIDAALEMFLARYGVRAE</sequence>
<reference evidence="6 7" key="1">
    <citation type="submission" date="2014-03" db="EMBL/GenBank/DDBJ databases">
        <title>Genome of Paenirhodobacter enshiensis DW2-9.</title>
        <authorList>
            <person name="Wang D."/>
            <person name="Wang G."/>
        </authorList>
    </citation>
    <scope>NUCLEOTIDE SEQUENCE [LARGE SCALE GENOMIC DNA]</scope>
    <source>
        <strain evidence="6 7">DW2-9</strain>
    </source>
</reference>
<dbReference type="FunFam" id="1.10.10.60:FF:000141">
    <property type="entry name" value="TetR family transcriptional regulator"/>
    <property type="match status" value="1"/>
</dbReference>
<dbReference type="Pfam" id="PF00440">
    <property type="entry name" value="TetR_N"/>
    <property type="match status" value="1"/>
</dbReference>
<comment type="caution">
    <text evidence="6">The sequence shown here is derived from an EMBL/GenBank/DDBJ whole genome shotgun (WGS) entry which is preliminary data.</text>
</comment>
<keyword evidence="1" id="KW-0805">Transcription regulation</keyword>
<gene>
    <name evidence="6" type="ORF">CG50_05165</name>
</gene>
<dbReference type="PROSITE" id="PS50977">
    <property type="entry name" value="HTH_TETR_2"/>
    <property type="match status" value="1"/>
</dbReference>
<dbReference type="InterPro" id="IPR009057">
    <property type="entry name" value="Homeodomain-like_sf"/>
</dbReference>
<dbReference type="InterPro" id="IPR050109">
    <property type="entry name" value="HTH-type_TetR-like_transc_reg"/>
</dbReference>
<dbReference type="RefSeq" id="WP_036638351.1">
    <property type="nucleotide sequence ID" value="NZ_JFZB01000022.1"/>
</dbReference>
<dbReference type="SUPFAM" id="SSF48498">
    <property type="entry name" value="Tetracyclin repressor-like, C-terminal domain"/>
    <property type="match status" value="1"/>
</dbReference>
<dbReference type="InterPro" id="IPR001647">
    <property type="entry name" value="HTH_TetR"/>
</dbReference>
<evidence type="ECO:0000313" key="6">
    <source>
        <dbReference type="EMBL" id="KFI25578.1"/>
    </source>
</evidence>
<evidence type="ECO:0000256" key="1">
    <source>
        <dbReference type="ARBA" id="ARBA00023015"/>
    </source>
</evidence>
<dbReference type="PANTHER" id="PTHR30055">
    <property type="entry name" value="HTH-TYPE TRANSCRIPTIONAL REGULATOR RUTR"/>
    <property type="match status" value="1"/>
</dbReference>